<comment type="caution">
    <text evidence="1">The sequence shown here is derived from an EMBL/GenBank/DDBJ whole genome shotgun (WGS) entry which is preliminary data.</text>
</comment>
<reference evidence="1 2" key="1">
    <citation type="submission" date="2017-11" db="EMBL/GenBank/DDBJ databases">
        <title>De-novo sequencing of pomegranate (Punica granatum L.) genome.</title>
        <authorList>
            <person name="Akparov Z."/>
            <person name="Amiraslanov A."/>
            <person name="Hajiyeva S."/>
            <person name="Abbasov M."/>
            <person name="Kaur K."/>
            <person name="Hamwieh A."/>
            <person name="Solovyev V."/>
            <person name="Salamov A."/>
            <person name="Braich B."/>
            <person name="Kosarev P."/>
            <person name="Mahmoud A."/>
            <person name="Hajiyev E."/>
            <person name="Babayeva S."/>
            <person name="Izzatullayeva V."/>
            <person name="Mammadov A."/>
            <person name="Mammadov A."/>
            <person name="Sharifova S."/>
            <person name="Ojaghi J."/>
            <person name="Eynullazada K."/>
            <person name="Bayramov B."/>
            <person name="Abdulazimova A."/>
            <person name="Shahmuradov I."/>
        </authorList>
    </citation>
    <scope>NUCLEOTIDE SEQUENCE [LARGE SCALE GENOMIC DNA]</scope>
    <source>
        <strain evidence="2">cv. AG2017</strain>
        <tissue evidence="1">Leaf</tissue>
    </source>
</reference>
<gene>
    <name evidence="1" type="ORF">CRG98_043666</name>
</gene>
<evidence type="ECO:0000313" key="1">
    <source>
        <dbReference type="EMBL" id="PKI35945.1"/>
    </source>
</evidence>
<keyword evidence="2" id="KW-1185">Reference proteome</keyword>
<protein>
    <submittedName>
        <fullName evidence="1">Uncharacterized protein</fullName>
    </submittedName>
</protein>
<accession>A0A2I0HW64</accession>
<name>A0A2I0HW64_PUNGR</name>
<dbReference type="AlphaFoldDB" id="A0A2I0HW64"/>
<organism evidence="1 2">
    <name type="scientific">Punica granatum</name>
    <name type="common">Pomegranate</name>
    <dbReference type="NCBI Taxonomy" id="22663"/>
    <lineage>
        <taxon>Eukaryota</taxon>
        <taxon>Viridiplantae</taxon>
        <taxon>Streptophyta</taxon>
        <taxon>Embryophyta</taxon>
        <taxon>Tracheophyta</taxon>
        <taxon>Spermatophyta</taxon>
        <taxon>Magnoliopsida</taxon>
        <taxon>eudicotyledons</taxon>
        <taxon>Gunneridae</taxon>
        <taxon>Pentapetalae</taxon>
        <taxon>rosids</taxon>
        <taxon>malvids</taxon>
        <taxon>Myrtales</taxon>
        <taxon>Lythraceae</taxon>
        <taxon>Punica</taxon>
    </lineage>
</organism>
<sequence>MQIDLLLGEVSHGGTENARADPWVPWVVKESRDEVRVSIDRVFEARGLNEHRIVDFQQIDFLPLDLLLPRDPFLLDLPPATRPSLLPPWCSVTFFCNSFEFNDALTSSKVMFVLLYSIVSAKLFYAFGREHNNNKA</sequence>
<dbReference type="EMBL" id="PGOL01005106">
    <property type="protein sequence ID" value="PKI35945.1"/>
    <property type="molecule type" value="Genomic_DNA"/>
</dbReference>
<dbReference type="Proteomes" id="UP000233551">
    <property type="component" value="Unassembled WGS sequence"/>
</dbReference>
<proteinExistence type="predicted"/>
<evidence type="ECO:0000313" key="2">
    <source>
        <dbReference type="Proteomes" id="UP000233551"/>
    </source>
</evidence>